<dbReference type="Gene3D" id="3.40.710.10">
    <property type="entry name" value="DD-peptidase/beta-lactamase superfamily"/>
    <property type="match status" value="1"/>
</dbReference>
<dbReference type="InterPro" id="IPR001460">
    <property type="entry name" value="PCN-bd_Tpept"/>
</dbReference>
<dbReference type="PANTHER" id="PTHR30627:SF1">
    <property type="entry name" value="PEPTIDOGLYCAN D,D-TRANSPEPTIDASE FTSI"/>
    <property type="match status" value="1"/>
</dbReference>
<comment type="similarity">
    <text evidence="2">Belongs to the transpeptidase family.</text>
</comment>
<comment type="subcellular location">
    <subcellularLocation>
        <location evidence="1">Membrane</location>
    </subcellularLocation>
</comment>
<feature type="domain" description="Penicillin-binding protein dimerisation" evidence="7">
    <location>
        <begin position="113"/>
        <end position="297"/>
    </location>
</feature>
<dbReference type="InterPro" id="IPR050515">
    <property type="entry name" value="Beta-lactam/transpept"/>
</dbReference>
<name>A0ABW5XFS8_9MICO</name>
<sequence length="665" mass="72258">MNSRTDQPRVRPANAGARPRIEATSRPAPRSGRTATRRELDTELALRRAERRAKRQRGPLGFTYFPKRVISLGLIFALAMGTLVIRLAHVQLIEGPALAQAARDLRTTTQELVAERGSITDRHGNAIAESVARYRIYGDQLRLEEWQRTVEEDGEEVVKGGPAYAAELLAEVLDLDREELEEKLTKKSDQERYNQYVVIEKEAAPETWDAVRALRITGIYSENLNKRIYPSGETAKNIIGAVGTVDKAVDPSDTSENAKTVAVDGGVSGLEYRLDDVLSGEPGYRTYERSAHGYMLPSSDLVEKPATQGLTVRSTLDMDIQWHAEKALDEQLKKMGSNAGSVIVQDVTTCEVLALADRSTTTDGSTEATGRIGAVQDIFEPGSTAKVVTMAAALELGVATPLTRYKVPYMYDTSNGQTFRDSHDHPTQKLTLTGILSESSNTGTVQVGESIPKQQRYDYLYKFGFGQHTGIEIAGETRGILHSADEWDGRTQYGVLFGQGMASNALQATNVFSTVANGGRACQPHLVAGTTDSDGVYTESPKSETKQIISQDVADQVLSMMESVVVEGSGRAGKIDGYRVAGKTGTAQAPGADGKLTSFVSSFIGVAPVDDPRIVVSVIIRDPQTSIWGGVVAAPVFADVMAYSLQQLRVEPSTTEPDLYETTWE</sequence>
<feature type="region of interest" description="Disordered" evidence="4">
    <location>
        <begin position="1"/>
        <end position="42"/>
    </location>
</feature>
<comment type="caution">
    <text evidence="8">The sequence shown here is derived from an EMBL/GenBank/DDBJ whole genome shotgun (WGS) entry which is preliminary data.</text>
</comment>
<keyword evidence="9" id="KW-1185">Reference proteome</keyword>
<keyword evidence="5" id="KW-0812">Transmembrane</keyword>
<dbReference type="EMBL" id="JBHUOP010000004">
    <property type="protein sequence ID" value="MFD2841201.1"/>
    <property type="molecule type" value="Genomic_DNA"/>
</dbReference>
<dbReference type="InterPro" id="IPR012338">
    <property type="entry name" value="Beta-lactam/transpept-like"/>
</dbReference>
<accession>A0ABW5XFS8</accession>
<reference evidence="9" key="1">
    <citation type="journal article" date="2019" name="Int. J. Syst. Evol. Microbiol.">
        <title>The Global Catalogue of Microorganisms (GCM) 10K type strain sequencing project: providing services to taxonomists for standard genome sequencing and annotation.</title>
        <authorList>
            <consortium name="The Broad Institute Genomics Platform"/>
            <consortium name="The Broad Institute Genome Sequencing Center for Infectious Disease"/>
            <person name="Wu L."/>
            <person name="Ma J."/>
        </authorList>
    </citation>
    <scope>NUCLEOTIDE SEQUENCE [LARGE SCALE GENOMIC DNA]</scope>
    <source>
        <strain evidence="9">KCTC 33576</strain>
    </source>
</reference>
<dbReference type="Pfam" id="PF00905">
    <property type="entry name" value="Transpeptidase"/>
    <property type="match status" value="1"/>
</dbReference>
<dbReference type="Proteomes" id="UP001597391">
    <property type="component" value="Unassembled WGS sequence"/>
</dbReference>
<feature type="transmembrane region" description="Helical" evidence="5">
    <location>
        <begin position="69"/>
        <end position="88"/>
    </location>
</feature>
<keyword evidence="5" id="KW-1133">Transmembrane helix</keyword>
<dbReference type="Pfam" id="PF03717">
    <property type="entry name" value="PBP_dimer"/>
    <property type="match status" value="1"/>
</dbReference>
<dbReference type="Gene3D" id="3.90.1310.10">
    <property type="entry name" value="Penicillin-binding protein 2a (Domain 2)"/>
    <property type="match status" value="1"/>
</dbReference>
<proteinExistence type="inferred from homology"/>
<dbReference type="InterPro" id="IPR036138">
    <property type="entry name" value="PBP_dimer_sf"/>
</dbReference>
<evidence type="ECO:0000259" key="6">
    <source>
        <dbReference type="Pfam" id="PF00905"/>
    </source>
</evidence>
<evidence type="ECO:0000259" key="7">
    <source>
        <dbReference type="Pfam" id="PF03717"/>
    </source>
</evidence>
<evidence type="ECO:0000256" key="1">
    <source>
        <dbReference type="ARBA" id="ARBA00004370"/>
    </source>
</evidence>
<feature type="domain" description="Penicillin-binding protein transpeptidase" evidence="6">
    <location>
        <begin position="340"/>
        <end position="641"/>
    </location>
</feature>
<dbReference type="InterPro" id="IPR005311">
    <property type="entry name" value="PBP_dimer"/>
</dbReference>
<evidence type="ECO:0000313" key="8">
    <source>
        <dbReference type="EMBL" id="MFD2841201.1"/>
    </source>
</evidence>
<dbReference type="Gene3D" id="3.30.450.330">
    <property type="match status" value="1"/>
</dbReference>
<gene>
    <name evidence="8" type="ORF">ACFSYH_11570</name>
</gene>
<keyword evidence="3 5" id="KW-0472">Membrane</keyword>
<evidence type="ECO:0000313" key="9">
    <source>
        <dbReference type="Proteomes" id="UP001597391"/>
    </source>
</evidence>
<dbReference type="SUPFAM" id="SSF56519">
    <property type="entry name" value="Penicillin binding protein dimerisation domain"/>
    <property type="match status" value="1"/>
</dbReference>
<evidence type="ECO:0000256" key="2">
    <source>
        <dbReference type="ARBA" id="ARBA00007171"/>
    </source>
</evidence>
<protein>
    <submittedName>
        <fullName evidence="8">Peptidoglycan D,D-transpeptidase FtsI family protein</fullName>
    </submittedName>
</protein>
<evidence type="ECO:0000256" key="5">
    <source>
        <dbReference type="SAM" id="Phobius"/>
    </source>
</evidence>
<dbReference type="SUPFAM" id="SSF56601">
    <property type="entry name" value="beta-lactamase/transpeptidase-like"/>
    <property type="match status" value="1"/>
</dbReference>
<evidence type="ECO:0000256" key="3">
    <source>
        <dbReference type="ARBA" id="ARBA00023136"/>
    </source>
</evidence>
<evidence type="ECO:0000256" key="4">
    <source>
        <dbReference type="SAM" id="MobiDB-lite"/>
    </source>
</evidence>
<organism evidence="8 9">
    <name type="scientific">Populibacterium corticicola</name>
    <dbReference type="NCBI Taxonomy" id="1812826"/>
    <lineage>
        <taxon>Bacteria</taxon>
        <taxon>Bacillati</taxon>
        <taxon>Actinomycetota</taxon>
        <taxon>Actinomycetes</taxon>
        <taxon>Micrococcales</taxon>
        <taxon>Jonesiaceae</taxon>
        <taxon>Populibacterium</taxon>
    </lineage>
</organism>
<dbReference type="PANTHER" id="PTHR30627">
    <property type="entry name" value="PEPTIDOGLYCAN D,D-TRANSPEPTIDASE"/>
    <property type="match status" value="1"/>
</dbReference>
<dbReference type="RefSeq" id="WP_377467126.1">
    <property type="nucleotide sequence ID" value="NZ_JBHUOP010000004.1"/>
</dbReference>